<accession>A0A836CNC8</accession>
<feature type="compositionally biased region" description="Basic and acidic residues" evidence="1">
    <location>
        <begin position="278"/>
        <end position="293"/>
    </location>
</feature>
<feature type="compositionally biased region" description="Polar residues" evidence="1">
    <location>
        <begin position="245"/>
        <end position="254"/>
    </location>
</feature>
<dbReference type="Gene3D" id="1.20.1050.80">
    <property type="entry name" value="VPS9 domain"/>
    <property type="match status" value="1"/>
</dbReference>
<proteinExistence type="predicted"/>
<comment type="caution">
    <text evidence="3">The sequence shown here is derived from an EMBL/GenBank/DDBJ whole genome shotgun (WGS) entry which is preliminary data.</text>
</comment>
<feature type="compositionally biased region" description="Low complexity" evidence="1">
    <location>
        <begin position="172"/>
        <end position="186"/>
    </location>
</feature>
<feature type="region of interest" description="Disordered" evidence="1">
    <location>
        <begin position="242"/>
        <end position="309"/>
    </location>
</feature>
<dbReference type="InterPro" id="IPR003123">
    <property type="entry name" value="VPS9"/>
</dbReference>
<dbReference type="AlphaFoldDB" id="A0A836CNC8"/>
<dbReference type="EMBL" id="JAFCMP010000001">
    <property type="protein sequence ID" value="KAG5192895.1"/>
    <property type="molecule type" value="Genomic_DNA"/>
</dbReference>
<reference evidence="3" key="1">
    <citation type="submission" date="2021-02" db="EMBL/GenBank/DDBJ databases">
        <title>First Annotated Genome of the Yellow-green Alga Tribonema minus.</title>
        <authorList>
            <person name="Mahan K.M."/>
        </authorList>
    </citation>
    <scope>NUCLEOTIDE SEQUENCE</scope>
    <source>
        <strain evidence="3">UTEX B ZZ1240</strain>
    </source>
</reference>
<organism evidence="3 4">
    <name type="scientific">Tribonema minus</name>
    <dbReference type="NCBI Taxonomy" id="303371"/>
    <lineage>
        <taxon>Eukaryota</taxon>
        <taxon>Sar</taxon>
        <taxon>Stramenopiles</taxon>
        <taxon>Ochrophyta</taxon>
        <taxon>PX clade</taxon>
        <taxon>Xanthophyceae</taxon>
        <taxon>Tribonematales</taxon>
        <taxon>Tribonemataceae</taxon>
        <taxon>Tribonema</taxon>
    </lineage>
</organism>
<evidence type="ECO:0000313" key="3">
    <source>
        <dbReference type="EMBL" id="KAG5192895.1"/>
    </source>
</evidence>
<dbReference type="SUPFAM" id="SSF109993">
    <property type="entry name" value="VPS9 domain"/>
    <property type="match status" value="1"/>
</dbReference>
<dbReference type="SUPFAM" id="SSF50156">
    <property type="entry name" value="PDZ domain-like"/>
    <property type="match status" value="1"/>
</dbReference>
<dbReference type="PROSITE" id="PS51205">
    <property type="entry name" value="VPS9"/>
    <property type="match status" value="1"/>
</dbReference>
<protein>
    <recommendedName>
        <fullName evidence="2">VPS9 domain-containing protein</fullName>
    </recommendedName>
</protein>
<name>A0A836CNC8_9STRA</name>
<feature type="region of interest" description="Disordered" evidence="1">
    <location>
        <begin position="136"/>
        <end position="190"/>
    </location>
</feature>
<dbReference type="InterPro" id="IPR037191">
    <property type="entry name" value="VPS9_dom_sf"/>
</dbReference>
<evidence type="ECO:0000259" key="2">
    <source>
        <dbReference type="PROSITE" id="PS51205"/>
    </source>
</evidence>
<dbReference type="OrthoDB" id="21085at2759"/>
<gene>
    <name evidence="3" type="ORF">JKP88DRAFT_346318</name>
</gene>
<evidence type="ECO:0000313" key="4">
    <source>
        <dbReference type="Proteomes" id="UP000664859"/>
    </source>
</evidence>
<evidence type="ECO:0000256" key="1">
    <source>
        <dbReference type="SAM" id="MobiDB-lite"/>
    </source>
</evidence>
<feature type="domain" description="VPS9" evidence="2">
    <location>
        <begin position="609"/>
        <end position="764"/>
    </location>
</feature>
<keyword evidence="4" id="KW-1185">Reference proteome</keyword>
<dbReference type="Proteomes" id="UP000664859">
    <property type="component" value="Unassembled WGS sequence"/>
</dbReference>
<sequence>MALPPRSSHAGQVASYAPGTVYRITLQPSAGAGIGITVAEIDDLQLHGGEFLYPPRGMRVCPRFVVFALPRTRNGEPGRAESAGVQPGDVLIAVQELDLCDPSDPWTLLQLVTYFRDMIVADNAVQLTLLRGGHTALPAPQRGRAANTDVSAAADTRRRARTSSRSGGGGSSSAVRGSSSSPARSPRAPPWWPCTPVFPQMVEALVRHGHVSTKLSYEAQAARLLLHQIHAAPVMLPRYVPGATTPVSSPRPNVQRQQQQQQQHSSAQPSIAEQEGEGEGRAWFHGGEHRGGEGGEGGDSAQQGSAQAPYVSTHVDLKGLRKGLVVAVTHVEHWGSDSSYNSYTLVMAVLDVESWGRLLPLPSPNDPLRAQPPDGDGTAACTVAWSFLRGLSAQLLTAQLNSAAAGALLLLQSFLGVGRTLQQQQQQQQVLCDELADSSCDKSRMRVQRWMEVHVWRVLTVEPLSHSIQTFIGKTAAVALQPNAPDKSALLQSVCAFISQLQRLLETACHDPLCEGAAALQNLTADAPEAVTMDCCERCRISAATLSPEEMATAATAAIRRQLEAEIYLPLSRFLLAPGTDKSRDEAALDSSSGDGGDTAAAAAAGAVAGADGTAGGDADAAQQEAMGVWRAHVSPSAWQRAAEVMARTRRRALPCDKIAALEAASRLIPTVYAQEHPEDPAPLGADAFLPIFMYVVARSERRCAHVQVEVGDGTSVDRDAALSDIVEVMSAFCAESERLGEAGYLLATLEATAHHLHSSRGHY</sequence>
<dbReference type="Pfam" id="PF02204">
    <property type="entry name" value="VPS9"/>
    <property type="match status" value="1"/>
</dbReference>
<dbReference type="InterPro" id="IPR036034">
    <property type="entry name" value="PDZ_sf"/>
</dbReference>